<protein>
    <recommendedName>
        <fullName evidence="10">ADP/ATP translocase</fullName>
    </recommendedName>
</protein>
<dbReference type="PROSITE" id="PS50920">
    <property type="entry name" value="SOLCAR"/>
    <property type="match status" value="1"/>
</dbReference>
<keyword evidence="4" id="KW-0677">Repeat</keyword>
<dbReference type="EnsemblPlants" id="OB0042G10010.1">
    <property type="protein sequence ID" value="OB0042G10010.1"/>
    <property type="gene ID" value="OB0042G10010"/>
</dbReference>
<dbReference type="STRING" id="4533.J3KU57"/>
<dbReference type="GO" id="GO:0016020">
    <property type="term" value="C:membrane"/>
    <property type="evidence" value="ECO:0007669"/>
    <property type="project" value="UniProtKB-SubCell"/>
</dbReference>
<feature type="repeat" description="Solcar" evidence="6">
    <location>
        <begin position="19"/>
        <end position="104"/>
    </location>
</feature>
<organism evidence="8">
    <name type="scientific">Oryza brachyantha</name>
    <name type="common">malo sina</name>
    <dbReference type="NCBI Taxonomy" id="4533"/>
    <lineage>
        <taxon>Eukaryota</taxon>
        <taxon>Viridiplantae</taxon>
        <taxon>Streptophyta</taxon>
        <taxon>Embryophyta</taxon>
        <taxon>Tracheophyta</taxon>
        <taxon>Spermatophyta</taxon>
        <taxon>Magnoliopsida</taxon>
        <taxon>Liliopsida</taxon>
        <taxon>Poales</taxon>
        <taxon>Poaceae</taxon>
        <taxon>BOP clade</taxon>
        <taxon>Oryzoideae</taxon>
        <taxon>Oryzeae</taxon>
        <taxon>Oryzinae</taxon>
        <taxon>Oryza</taxon>
    </lineage>
</organism>
<evidence type="ECO:0000313" key="9">
    <source>
        <dbReference type="Proteomes" id="UP000006038"/>
    </source>
</evidence>
<sequence length="118" mass="12239">MAAPEPVSKTAAAALCSTPAFAREMVAGGVAGVVAKTAVAPLDRVMLMRQIQLRGGGGGTLQTFRAIVQAQGARRLYSGLGITYVKRAPSVAVSLVAYDHMKALLKLPPRDHKPTGGK</sequence>
<evidence type="ECO:0000256" key="7">
    <source>
        <dbReference type="RuleBase" id="RU000488"/>
    </source>
</evidence>
<dbReference type="GO" id="GO:0055085">
    <property type="term" value="P:transmembrane transport"/>
    <property type="evidence" value="ECO:0007669"/>
    <property type="project" value="InterPro"/>
</dbReference>
<dbReference type="PANTHER" id="PTHR24089">
    <property type="entry name" value="SOLUTE CARRIER FAMILY 25"/>
    <property type="match status" value="1"/>
</dbReference>
<comment type="similarity">
    <text evidence="7">Belongs to the mitochondrial carrier (TC 2.A.29) family.</text>
</comment>
<dbReference type="Pfam" id="PF00153">
    <property type="entry name" value="Mito_carr"/>
    <property type="match status" value="1"/>
</dbReference>
<keyword evidence="5 6" id="KW-0472">Membrane</keyword>
<dbReference type="InterPro" id="IPR002067">
    <property type="entry name" value="MCP"/>
</dbReference>
<dbReference type="HOGENOM" id="CLU_2076738_0_0_1"/>
<keyword evidence="3 6" id="KW-0812">Transmembrane</keyword>
<comment type="subcellular location">
    <subcellularLocation>
        <location evidence="1">Membrane</location>
        <topology evidence="1">Multi-pass membrane protein</topology>
    </subcellularLocation>
</comment>
<dbReference type="AlphaFoldDB" id="J3KU57"/>
<dbReference type="GO" id="GO:0015711">
    <property type="term" value="P:organic anion transport"/>
    <property type="evidence" value="ECO:0007669"/>
    <property type="project" value="UniProtKB-ARBA"/>
</dbReference>
<evidence type="ECO:0000256" key="5">
    <source>
        <dbReference type="ARBA" id="ARBA00023136"/>
    </source>
</evidence>
<dbReference type="InterPro" id="IPR018108">
    <property type="entry name" value="MCP_transmembrane"/>
</dbReference>
<accession>J3KU57</accession>
<dbReference type="PRINTS" id="PR00926">
    <property type="entry name" value="MITOCARRIER"/>
</dbReference>
<dbReference type="Gramene" id="OB0042G10010.1">
    <property type="protein sequence ID" value="OB0042G10010.1"/>
    <property type="gene ID" value="OB0042G10010"/>
</dbReference>
<evidence type="ECO:0000256" key="2">
    <source>
        <dbReference type="ARBA" id="ARBA00022448"/>
    </source>
</evidence>
<name>J3KU57_ORYBR</name>
<evidence type="ECO:0000313" key="8">
    <source>
        <dbReference type="EnsemblPlants" id="OB0042G10010.1"/>
    </source>
</evidence>
<dbReference type="InterPro" id="IPR023395">
    <property type="entry name" value="MCP_dom_sf"/>
</dbReference>
<evidence type="ECO:0000256" key="3">
    <source>
        <dbReference type="ARBA" id="ARBA00022692"/>
    </source>
</evidence>
<evidence type="ECO:0008006" key="10">
    <source>
        <dbReference type="Google" id="ProtNLM"/>
    </source>
</evidence>
<evidence type="ECO:0000256" key="4">
    <source>
        <dbReference type="ARBA" id="ARBA00022737"/>
    </source>
</evidence>
<dbReference type="GO" id="GO:0015748">
    <property type="term" value="P:organophosphate ester transport"/>
    <property type="evidence" value="ECO:0007669"/>
    <property type="project" value="UniProtKB-ARBA"/>
</dbReference>
<dbReference type="eggNOG" id="KOG0752">
    <property type="taxonomic scope" value="Eukaryota"/>
</dbReference>
<evidence type="ECO:0000256" key="6">
    <source>
        <dbReference type="PROSITE-ProRule" id="PRU00282"/>
    </source>
</evidence>
<dbReference type="Gene3D" id="1.50.40.10">
    <property type="entry name" value="Mitochondrial carrier domain"/>
    <property type="match status" value="1"/>
</dbReference>
<keyword evidence="9" id="KW-1185">Reference proteome</keyword>
<reference evidence="8" key="1">
    <citation type="submission" date="2015-06" db="UniProtKB">
        <authorList>
            <consortium name="EnsemblPlants"/>
        </authorList>
    </citation>
    <scope>IDENTIFICATION</scope>
</reference>
<dbReference type="Proteomes" id="UP000006038">
    <property type="component" value="Unassembled WGS sequence"/>
</dbReference>
<keyword evidence="2 7" id="KW-0813">Transport</keyword>
<proteinExistence type="inferred from homology"/>
<dbReference type="SUPFAM" id="SSF103506">
    <property type="entry name" value="Mitochondrial carrier"/>
    <property type="match status" value="1"/>
</dbReference>
<evidence type="ECO:0000256" key="1">
    <source>
        <dbReference type="ARBA" id="ARBA00004141"/>
    </source>
</evidence>
<dbReference type="OrthoDB" id="270584at2759"/>